<dbReference type="GO" id="GO:0004622">
    <property type="term" value="F:phosphatidylcholine lysophospholipase activity"/>
    <property type="evidence" value="ECO:0007669"/>
    <property type="project" value="TreeGrafter"/>
</dbReference>
<gene>
    <name evidence="3" type="ORF">CAC42_836</name>
</gene>
<feature type="region of interest" description="Disordered" evidence="1">
    <location>
        <begin position="47"/>
        <end position="70"/>
    </location>
</feature>
<dbReference type="Pfam" id="PF13472">
    <property type="entry name" value="Lipase_GDSL_2"/>
    <property type="match status" value="1"/>
</dbReference>
<dbReference type="InParanoid" id="A0A2K1QKD3"/>
<protein>
    <recommendedName>
        <fullName evidence="2">SGNH hydrolase-type esterase domain-containing protein</fullName>
    </recommendedName>
</protein>
<dbReference type="InterPro" id="IPR036514">
    <property type="entry name" value="SGNH_hydro_sf"/>
</dbReference>
<accession>A0A2K1QKD3</accession>
<evidence type="ECO:0000256" key="1">
    <source>
        <dbReference type="SAM" id="MobiDB-lite"/>
    </source>
</evidence>
<name>A0A2K1QKD3_9PEZI</name>
<dbReference type="Gene3D" id="3.40.50.1110">
    <property type="entry name" value="SGNH hydrolase"/>
    <property type="match status" value="1"/>
</dbReference>
<proteinExistence type="predicted"/>
<evidence type="ECO:0000313" key="3">
    <source>
        <dbReference type="EMBL" id="PNS15577.1"/>
    </source>
</evidence>
<dbReference type="SUPFAM" id="SSF52266">
    <property type="entry name" value="SGNH hydrolase"/>
    <property type="match status" value="1"/>
</dbReference>
<feature type="domain" description="SGNH hydrolase-type esterase" evidence="2">
    <location>
        <begin position="100"/>
        <end position="224"/>
    </location>
</feature>
<dbReference type="PANTHER" id="PTHR30383">
    <property type="entry name" value="THIOESTERASE 1/PROTEASE 1/LYSOPHOSPHOLIPASE L1"/>
    <property type="match status" value="1"/>
</dbReference>
<dbReference type="OrthoDB" id="2119228at2759"/>
<reference evidence="3 4" key="1">
    <citation type="submission" date="2017-06" db="EMBL/GenBank/DDBJ databases">
        <title>Draft genome sequence of a variant of Elsinoe murrayae.</title>
        <authorList>
            <person name="Cheng Q."/>
        </authorList>
    </citation>
    <scope>NUCLEOTIDE SEQUENCE [LARGE SCALE GENOMIC DNA]</scope>
    <source>
        <strain evidence="3 4">CQ-2017a</strain>
    </source>
</reference>
<dbReference type="InterPro" id="IPR013830">
    <property type="entry name" value="SGNH_hydro"/>
</dbReference>
<dbReference type="InterPro" id="IPR051532">
    <property type="entry name" value="Ester_Hydrolysis_Enzymes"/>
</dbReference>
<dbReference type="Proteomes" id="UP000243797">
    <property type="component" value="Unassembled WGS sequence"/>
</dbReference>
<dbReference type="AlphaFoldDB" id="A0A2K1QKD3"/>
<comment type="caution">
    <text evidence="3">The sequence shown here is derived from an EMBL/GenBank/DDBJ whole genome shotgun (WGS) entry which is preliminary data.</text>
</comment>
<dbReference type="EMBL" id="NKHZ01000070">
    <property type="protein sequence ID" value="PNS15577.1"/>
    <property type="molecule type" value="Genomic_DNA"/>
</dbReference>
<sequence length="478" mass="52057">MRVLTVGDSITQGAEGDHTWRYRLWQWLQSSEGLSTEDAVFVGPYMGTFPPPQPRPPQPPPYYGSTPALDPPRTGGGYAVGIDHTFVHSGHFAQWGRQAGEITGQIGDVVRKCEPDLVLVLMGFNDLAWGGADPSEVALRLRALIRESLQAKTDVRVVIGTVPMRTPIPGREELPAQTRLTNQYLRSAVWDLRRAGVLVSIASVDREYQCADGAYDGLHPNALGEWQIAMAFSQALVDLGIGTSPLDIPDDKEEYVVETPGNVVAEGAPMGVKVTWNPVYGSRGYDTRTRMTSQQEWSQGRVETNRMDITFTGSLVEWEIQVRASRGDDEYCKSAWCPSKITTSTRSGPPGPENVVVEPRPGGVAVSWLPPKGDWDIKRYEIAVWDQDTAGAFIRSWSFGTAGVAFIDCLDHGKRHDIWISTWANVNGEVIAGLPVQGPGFVSGCIVAESPSDSIDAPASMVDPRHATTIAGNSSELV</sequence>
<keyword evidence="4" id="KW-1185">Reference proteome</keyword>
<dbReference type="PANTHER" id="PTHR30383:SF5">
    <property type="entry name" value="SGNH HYDROLASE-TYPE ESTERASE DOMAIN-CONTAINING PROTEIN"/>
    <property type="match status" value="1"/>
</dbReference>
<feature type="compositionally biased region" description="Pro residues" evidence="1">
    <location>
        <begin position="49"/>
        <end position="62"/>
    </location>
</feature>
<evidence type="ECO:0000259" key="2">
    <source>
        <dbReference type="Pfam" id="PF13472"/>
    </source>
</evidence>
<evidence type="ECO:0000313" key="4">
    <source>
        <dbReference type="Proteomes" id="UP000243797"/>
    </source>
</evidence>
<dbReference type="STRING" id="2082308.A0A2K1QKD3"/>
<organism evidence="3 4">
    <name type="scientific">Sphaceloma murrayae</name>
    <dbReference type="NCBI Taxonomy" id="2082308"/>
    <lineage>
        <taxon>Eukaryota</taxon>
        <taxon>Fungi</taxon>
        <taxon>Dikarya</taxon>
        <taxon>Ascomycota</taxon>
        <taxon>Pezizomycotina</taxon>
        <taxon>Dothideomycetes</taxon>
        <taxon>Dothideomycetidae</taxon>
        <taxon>Myriangiales</taxon>
        <taxon>Elsinoaceae</taxon>
        <taxon>Sphaceloma</taxon>
    </lineage>
</organism>